<dbReference type="InterPro" id="IPR013783">
    <property type="entry name" value="Ig-like_fold"/>
</dbReference>
<reference evidence="6" key="2">
    <citation type="submission" date="2025-09" db="UniProtKB">
        <authorList>
            <consortium name="Ensembl"/>
        </authorList>
    </citation>
    <scope>IDENTIFICATION</scope>
</reference>
<accession>A0A3Q3KDY0</accession>
<dbReference type="GO" id="GO:0005886">
    <property type="term" value="C:plasma membrane"/>
    <property type="evidence" value="ECO:0007669"/>
    <property type="project" value="TreeGrafter"/>
</dbReference>
<evidence type="ECO:0000259" key="5">
    <source>
        <dbReference type="Pfam" id="PF07686"/>
    </source>
</evidence>
<sequence length="143" mass="16775">MSLSKVKRVFAFFTWNITVTRYINAQWGSEVTIPCVFTYPAKHHTENVQVYWKKPGRSNFVTGDKDVNSFVFHPNDTYVLEKYRRKTMLIGNKNNGNCSLRILNVTDNEPELYMRLIGKGEKYSFRKDFVSLFVYGKSFSNTF</sequence>
<evidence type="ECO:0000313" key="6">
    <source>
        <dbReference type="Ensembl" id="ENSMALP00000032504.1"/>
    </source>
</evidence>
<dbReference type="Gene3D" id="2.60.40.10">
    <property type="entry name" value="Immunoglobulins"/>
    <property type="match status" value="1"/>
</dbReference>
<keyword evidence="7" id="KW-1185">Reference proteome</keyword>
<protein>
    <recommendedName>
        <fullName evidence="5">Immunoglobulin V-set domain-containing protein</fullName>
    </recommendedName>
</protein>
<dbReference type="PANTHER" id="PTHR12035">
    <property type="entry name" value="SIALIC ACID BINDING IMMUNOGLOBULIN-LIKE LECTIN"/>
    <property type="match status" value="1"/>
</dbReference>
<evidence type="ECO:0000256" key="1">
    <source>
        <dbReference type="ARBA" id="ARBA00004167"/>
    </source>
</evidence>
<dbReference type="GO" id="GO:0007155">
    <property type="term" value="P:cell adhesion"/>
    <property type="evidence" value="ECO:0007669"/>
    <property type="project" value="TreeGrafter"/>
</dbReference>
<keyword evidence="4" id="KW-0472">Membrane</keyword>
<keyword evidence="3" id="KW-1133">Transmembrane helix</keyword>
<dbReference type="InterPro" id="IPR036179">
    <property type="entry name" value="Ig-like_dom_sf"/>
</dbReference>
<dbReference type="Pfam" id="PF07686">
    <property type="entry name" value="V-set"/>
    <property type="match status" value="1"/>
</dbReference>
<reference evidence="6" key="1">
    <citation type="submission" date="2025-08" db="UniProtKB">
        <authorList>
            <consortium name="Ensembl"/>
        </authorList>
    </citation>
    <scope>IDENTIFICATION</scope>
</reference>
<dbReference type="Proteomes" id="UP000261600">
    <property type="component" value="Unplaced"/>
</dbReference>
<dbReference type="Ensembl" id="ENSMALT00000033064.1">
    <property type="protein sequence ID" value="ENSMALP00000032504.1"/>
    <property type="gene ID" value="ENSMALG00000022386.1"/>
</dbReference>
<dbReference type="SUPFAM" id="SSF48726">
    <property type="entry name" value="Immunoglobulin"/>
    <property type="match status" value="1"/>
</dbReference>
<proteinExistence type="predicted"/>
<dbReference type="PANTHER" id="PTHR12035:SF125">
    <property type="entry name" value="SIALIC ACID-BINDING IG-LIKE LECTIN 5"/>
    <property type="match status" value="1"/>
</dbReference>
<dbReference type="GO" id="GO:0033691">
    <property type="term" value="F:sialic acid binding"/>
    <property type="evidence" value="ECO:0007669"/>
    <property type="project" value="TreeGrafter"/>
</dbReference>
<keyword evidence="2" id="KW-0812">Transmembrane</keyword>
<comment type="subcellular location">
    <subcellularLocation>
        <location evidence="1">Membrane</location>
        <topology evidence="1">Single-pass membrane protein</topology>
    </subcellularLocation>
</comment>
<organism evidence="6 7">
    <name type="scientific">Monopterus albus</name>
    <name type="common">Swamp eel</name>
    <dbReference type="NCBI Taxonomy" id="43700"/>
    <lineage>
        <taxon>Eukaryota</taxon>
        <taxon>Metazoa</taxon>
        <taxon>Chordata</taxon>
        <taxon>Craniata</taxon>
        <taxon>Vertebrata</taxon>
        <taxon>Euteleostomi</taxon>
        <taxon>Actinopterygii</taxon>
        <taxon>Neopterygii</taxon>
        <taxon>Teleostei</taxon>
        <taxon>Neoteleostei</taxon>
        <taxon>Acanthomorphata</taxon>
        <taxon>Anabantaria</taxon>
        <taxon>Synbranchiformes</taxon>
        <taxon>Synbranchidae</taxon>
        <taxon>Monopterus</taxon>
    </lineage>
</organism>
<evidence type="ECO:0000256" key="4">
    <source>
        <dbReference type="ARBA" id="ARBA00023136"/>
    </source>
</evidence>
<dbReference type="STRING" id="43700.ENSMALP00000032504"/>
<dbReference type="InterPro" id="IPR013106">
    <property type="entry name" value="Ig_V-set"/>
</dbReference>
<name>A0A3Q3KDY0_MONAL</name>
<feature type="domain" description="Immunoglobulin V-set" evidence="5">
    <location>
        <begin position="20"/>
        <end position="108"/>
    </location>
</feature>
<evidence type="ECO:0000313" key="7">
    <source>
        <dbReference type="Proteomes" id="UP000261600"/>
    </source>
</evidence>
<evidence type="ECO:0000256" key="2">
    <source>
        <dbReference type="ARBA" id="ARBA00022692"/>
    </source>
</evidence>
<dbReference type="InterPro" id="IPR051036">
    <property type="entry name" value="SIGLEC"/>
</dbReference>
<evidence type="ECO:0000256" key="3">
    <source>
        <dbReference type="ARBA" id="ARBA00022989"/>
    </source>
</evidence>
<dbReference type="AlphaFoldDB" id="A0A3Q3KDY0"/>